<protein>
    <recommendedName>
        <fullName evidence="3">SNF2 N-terminal domain-containing protein</fullName>
    </recommendedName>
</protein>
<gene>
    <name evidence="4" type="ORF">VP01_348g6</name>
</gene>
<reference evidence="4 5" key="1">
    <citation type="submission" date="2015-08" db="EMBL/GenBank/DDBJ databases">
        <title>Next Generation Sequencing and Analysis of the Genome of Puccinia sorghi L Schw, the Causal Agent of Maize Common Rust.</title>
        <authorList>
            <person name="Rochi L."/>
            <person name="Burguener G."/>
            <person name="Darino M."/>
            <person name="Turjanski A."/>
            <person name="Kreff E."/>
            <person name="Dieguez M.J."/>
            <person name="Sacco F."/>
        </authorList>
    </citation>
    <scope>NUCLEOTIDE SEQUENCE [LARGE SCALE GENOMIC DNA]</scope>
    <source>
        <strain evidence="4 5">RO10H11247</strain>
    </source>
</reference>
<accession>A0A0L6UVX9</accession>
<organism evidence="4 5">
    <name type="scientific">Puccinia sorghi</name>
    <dbReference type="NCBI Taxonomy" id="27349"/>
    <lineage>
        <taxon>Eukaryota</taxon>
        <taxon>Fungi</taxon>
        <taxon>Dikarya</taxon>
        <taxon>Basidiomycota</taxon>
        <taxon>Pucciniomycotina</taxon>
        <taxon>Pucciniomycetes</taxon>
        <taxon>Pucciniales</taxon>
        <taxon>Pucciniaceae</taxon>
        <taxon>Puccinia</taxon>
    </lineage>
</organism>
<evidence type="ECO:0000313" key="4">
    <source>
        <dbReference type="EMBL" id="KNZ52659.1"/>
    </source>
</evidence>
<proteinExistence type="predicted"/>
<dbReference type="GO" id="GO:0005524">
    <property type="term" value="F:ATP binding"/>
    <property type="evidence" value="ECO:0007669"/>
    <property type="project" value="InterPro"/>
</dbReference>
<keyword evidence="5" id="KW-1185">Reference proteome</keyword>
<dbReference type="OrthoDB" id="2505992at2759"/>
<sequence length="266" mass="29481">MNPKEDTQPKHLGELKCLGTISSNCSIVDRLRGSIKYHSRTHALLWKGPETIDVFTWPGSQAGHVDEPLVGVLKNLLVGPIDEQTSVEILYPTVLMGATIVASPTPIPTLTVILILFTPKDQSARVLRIFDKSNIKIQNVEGYYPKKCGGFPHLSHLESPESNILPAFWDSPTCKWLKNSFNNSMNIAGTSGEAESFAETDERNAKATLVICPLLTLGNWEAEIQKHLEPRLIKYVVYHGDKPKNNLVLHNIGRSPVLFGFTAENC</sequence>
<dbReference type="EMBL" id="LAVV01008490">
    <property type="protein sequence ID" value="KNZ52659.1"/>
    <property type="molecule type" value="Genomic_DNA"/>
</dbReference>
<evidence type="ECO:0000313" key="5">
    <source>
        <dbReference type="Proteomes" id="UP000037035"/>
    </source>
</evidence>
<dbReference type="VEuPathDB" id="FungiDB:VP01_348g6"/>
<dbReference type="Gene3D" id="3.40.50.10810">
    <property type="entry name" value="Tandem AAA-ATPase domain"/>
    <property type="match status" value="1"/>
</dbReference>
<evidence type="ECO:0000259" key="3">
    <source>
        <dbReference type="Pfam" id="PF00176"/>
    </source>
</evidence>
<keyword evidence="2" id="KW-0067">ATP-binding</keyword>
<comment type="caution">
    <text evidence="4">The sequence shown here is derived from an EMBL/GenBank/DDBJ whole genome shotgun (WGS) entry which is preliminary data.</text>
</comment>
<dbReference type="STRING" id="27349.A0A0L6UVX9"/>
<dbReference type="AlphaFoldDB" id="A0A0L6UVX9"/>
<dbReference type="Pfam" id="PF00176">
    <property type="entry name" value="SNF2-rel_dom"/>
    <property type="match status" value="1"/>
</dbReference>
<dbReference type="InterPro" id="IPR000330">
    <property type="entry name" value="SNF2_N"/>
</dbReference>
<dbReference type="Proteomes" id="UP000037035">
    <property type="component" value="Unassembled WGS sequence"/>
</dbReference>
<dbReference type="InterPro" id="IPR038718">
    <property type="entry name" value="SNF2-like_sf"/>
</dbReference>
<evidence type="ECO:0000256" key="2">
    <source>
        <dbReference type="ARBA" id="ARBA00022840"/>
    </source>
</evidence>
<name>A0A0L6UVX9_9BASI</name>
<feature type="domain" description="SNF2 N-terminal" evidence="3">
    <location>
        <begin position="177"/>
        <end position="246"/>
    </location>
</feature>
<evidence type="ECO:0000256" key="1">
    <source>
        <dbReference type="ARBA" id="ARBA00022741"/>
    </source>
</evidence>
<keyword evidence="1" id="KW-0547">Nucleotide-binding</keyword>